<feature type="transmembrane region" description="Helical" evidence="1">
    <location>
        <begin position="9"/>
        <end position="28"/>
    </location>
</feature>
<keyword evidence="1" id="KW-0472">Membrane</keyword>
<evidence type="ECO:0000256" key="1">
    <source>
        <dbReference type="SAM" id="Phobius"/>
    </source>
</evidence>
<sequence length="159" mass="18088">MRARGERTVPVIGIAGMVLLGICITNVATSGDDFELFDVSMKGGVGELRIKTYGAETRSYFDLIRESSRFVPVHPLAFWHLQSSHVLASVPEFRSIATLSFNRCTGCDPRSAPVIWRDWYSRKEASSCKMLVLKLTPQERKPHGCQRYRRKPHSSNRRF</sequence>
<comment type="caution">
    <text evidence="2">The sequence shown here is derived from an EMBL/GenBank/DDBJ whole genome shotgun (WGS) entry which is preliminary data.</text>
</comment>
<protein>
    <submittedName>
        <fullName evidence="2">Uncharacterized protein</fullName>
    </submittedName>
</protein>
<reference evidence="2 3" key="1">
    <citation type="submission" date="2019-02" db="EMBL/GenBank/DDBJ databases">
        <title>Deep-cultivation of Planctomycetes and their phenomic and genomic characterization uncovers novel biology.</title>
        <authorList>
            <person name="Wiegand S."/>
            <person name="Jogler M."/>
            <person name="Boedeker C."/>
            <person name="Pinto D."/>
            <person name="Vollmers J."/>
            <person name="Rivas-Marin E."/>
            <person name="Kohn T."/>
            <person name="Peeters S.H."/>
            <person name="Heuer A."/>
            <person name="Rast P."/>
            <person name="Oberbeckmann S."/>
            <person name="Bunk B."/>
            <person name="Jeske O."/>
            <person name="Meyerdierks A."/>
            <person name="Storesund J.E."/>
            <person name="Kallscheuer N."/>
            <person name="Luecker S."/>
            <person name="Lage O.M."/>
            <person name="Pohl T."/>
            <person name="Merkel B.J."/>
            <person name="Hornburger P."/>
            <person name="Mueller R.-W."/>
            <person name="Bruemmer F."/>
            <person name="Labrenz M."/>
            <person name="Spormann A.M."/>
            <person name="Op Den Camp H."/>
            <person name="Overmann J."/>
            <person name="Amann R."/>
            <person name="Jetten M.S.M."/>
            <person name="Mascher T."/>
            <person name="Medema M.H."/>
            <person name="Devos D.P."/>
            <person name="Kaster A.-K."/>
            <person name="Ovreas L."/>
            <person name="Rohde M."/>
            <person name="Galperin M.Y."/>
            <person name="Jogler C."/>
        </authorList>
    </citation>
    <scope>NUCLEOTIDE SEQUENCE [LARGE SCALE GENOMIC DNA]</scope>
    <source>
        <strain evidence="2 3">CA85</strain>
    </source>
</reference>
<keyword evidence="1" id="KW-1133">Transmembrane helix</keyword>
<dbReference type="AlphaFoldDB" id="A0A5C5WLL4"/>
<evidence type="ECO:0000313" key="3">
    <source>
        <dbReference type="Proteomes" id="UP000318053"/>
    </source>
</evidence>
<accession>A0A5C5WLL4</accession>
<keyword evidence="1" id="KW-0812">Transmembrane</keyword>
<gene>
    <name evidence="2" type="ORF">CA85_52050</name>
</gene>
<keyword evidence="3" id="KW-1185">Reference proteome</keyword>
<dbReference type="EMBL" id="SJPK01000042">
    <property type="protein sequence ID" value="TWT51674.1"/>
    <property type="molecule type" value="Genomic_DNA"/>
</dbReference>
<evidence type="ECO:0000313" key="2">
    <source>
        <dbReference type="EMBL" id="TWT51674.1"/>
    </source>
</evidence>
<organism evidence="2 3">
    <name type="scientific">Allorhodopirellula solitaria</name>
    <dbReference type="NCBI Taxonomy" id="2527987"/>
    <lineage>
        <taxon>Bacteria</taxon>
        <taxon>Pseudomonadati</taxon>
        <taxon>Planctomycetota</taxon>
        <taxon>Planctomycetia</taxon>
        <taxon>Pirellulales</taxon>
        <taxon>Pirellulaceae</taxon>
        <taxon>Allorhodopirellula</taxon>
    </lineage>
</organism>
<proteinExistence type="predicted"/>
<dbReference type="Proteomes" id="UP000318053">
    <property type="component" value="Unassembled WGS sequence"/>
</dbReference>
<name>A0A5C5WLL4_9BACT</name>